<keyword evidence="1" id="KW-0472">Membrane</keyword>
<feature type="transmembrane region" description="Helical" evidence="1">
    <location>
        <begin position="224"/>
        <end position="248"/>
    </location>
</feature>
<dbReference type="RefSeq" id="WP_249702002.1">
    <property type="nucleotide sequence ID" value="NZ_JAMFLX010000115.1"/>
</dbReference>
<proteinExistence type="predicted"/>
<dbReference type="Proteomes" id="UP001203338">
    <property type="component" value="Unassembled WGS sequence"/>
</dbReference>
<organism evidence="2 3">
    <name type="scientific">Parendozoicomonas callyspongiae</name>
    <dbReference type="NCBI Taxonomy" id="2942213"/>
    <lineage>
        <taxon>Bacteria</taxon>
        <taxon>Pseudomonadati</taxon>
        <taxon>Pseudomonadota</taxon>
        <taxon>Gammaproteobacteria</taxon>
        <taxon>Oceanospirillales</taxon>
        <taxon>Endozoicomonadaceae</taxon>
        <taxon>Parendozoicomonas</taxon>
    </lineage>
</organism>
<evidence type="ECO:0000256" key="1">
    <source>
        <dbReference type="SAM" id="Phobius"/>
    </source>
</evidence>
<comment type="caution">
    <text evidence="2">The sequence shown here is derived from an EMBL/GenBank/DDBJ whole genome shotgun (WGS) entry which is preliminary data.</text>
</comment>
<feature type="non-terminal residue" evidence="2">
    <location>
        <position position="1"/>
    </location>
</feature>
<keyword evidence="1" id="KW-0812">Transmembrane</keyword>
<evidence type="ECO:0000313" key="3">
    <source>
        <dbReference type="Proteomes" id="UP001203338"/>
    </source>
</evidence>
<accession>A0ABT0PLP1</accession>
<keyword evidence="1" id="KW-1133">Transmembrane helix</keyword>
<gene>
    <name evidence="2" type="ORF">M3P05_20525</name>
</gene>
<evidence type="ECO:0000313" key="2">
    <source>
        <dbReference type="EMBL" id="MCL6272305.1"/>
    </source>
</evidence>
<reference evidence="2 3" key="1">
    <citation type="submission" date="2022-05" db="EMBL/GenBank/DDBJ databases">
        <authorList>
            <person name="Park J.-S."/>
        </authorList>
    </citation>
    <scope>NUCLEOTIDE SEQUENCE [LARGE SCALE GENOMIC DNA]</scope>
    <source>
        <strain evidence="2 3">2012CJ34-2</strain>
    </source>
</reference>
<keyword evidence="3" id="KW-1185">Reference proteome</keyword>
<sequence>AGVTRIKKDMSKTSIKVISLGYLPVDFDRKLIKSLKSKLFQIHHEFESYSLSTDSDLPDWGYSDENILKSIPGRGDEDILIALTTVPLEDNYYTRRFKNNTVVFTFHEISDYLRFENIPIENVIKRLIYSYCLVFLRSRREIPVNKDITDFTHDETRGCIYDMNGLKEDIIHSCHNPQICDDCTQRLLSETVASEIVNKAKSEIKKIKKTLYFRILDWVKKHPILAIIFSSLWAVTLGVCGSFIYALIFSNSQ</sequence>
<dbReference type="EMBL" id="JAMFLX010000115">
    <property type="protein sequence ID" value="MCL6272305.1"/>
    <property type="molecule type" value="Genomic_DNA"/>
</dbReference>
<name>A0ABT0PLP1_9GAMM</name>
<protein>
    <submittedName>
        <fullName evidence="2">Uncharacterized protein</fullName>
    </submittedName>
</protein>